<feature type="chain" id="PRO_5039285265" evidence="3">
    <location>
        <begin position="30"/>
        <end position="909"/>
    </location>
</feature>
<dbReference type="InterPro" id="IPR011658">
    <property type="entry name" value="PA14_dom"/>
</dbReference>
<dbReference type="Pfam" id="PF07691">
    <property type="entry name" value="PA14"/>
    <property type="match status" value="1"/>
</dbReference>
<dbReference type="AlphaFoldDB" id="A0A838XCB9"/>
<protein>
    <submittedName>
        <fullName evidence="5">Glycoside hydrolase family 3 protein</fullName>
    </submittedName>
</protein>
<dbReference type="SUPFAM" id="SSF52279">
    <property type="entry name" value="Beta-D-glucan exohydrolase, C-terminal domain"/>
    <property type="match status" value="1"/>
</dbReference>
<dbReference type="GO" id="GO:0004553">
    <property type="term" value="F:hydrolase activity, hydrolyzing O-glycosyl compounds"/>
    <property type="evidence" value="ECO:0007669"/>
    <property type="project" value="InterPro"/>
</dbReference>
<evidence type="ECO:0000256" key="2">
    <source>
        <dbReference type="ARBA" id="ARBA00022801"/>
    </source>
</evidence>
<feature type="signal peptide" evidence="3">
    <location>
        <begin position="1"/>
        <end position="29"/>
    </location>
</feature>
<evidence type="ECO:0000313" key="6">
    <source>
        <dbReference type="Proteomes" id="UP000550354"/>
    </source>
</evidence>
<reference evidence="5 6" key="1">
    <citation type="submission" date="2020-07" db="EMBL/GenBank/DDBJ databases">
        <title>Draft genome and description of Aeromicrobium phoceense strain Marseille-Q0843 isolated from healthy skin swab.</title>
        <authorList>
            <person name="Boxberger M."/>
            <person name="La Scola B."/>
        </authorList>
    </citation>
    <scope>NUCLEOTIDE SEQUENCE [LARGE SCALE GENOMIC DNA]</scope>
    <source>
        <strain evidence="5 6">Marseille-Q0843</strain>
    </source>
</reference>
<dbReference type="InterPro" id="IPR001764">
    <property type="entry name" value="Glyco_hydro_3_N"/>
</dbReference>
<dbReference type="PANTHER" id="PTHR42715">
    <property type="entry name" value="BETA-GLUCOSIDASE"/>
    <property type="match status" value="1"/>
</dbReference>
<dbReference type="EMBL" id="JACEOG010000001">
    <property type="protein sequence ID" value="MBA4609119.1"/>
    <property type="molecule type" value="Genomic_DNA"/>
</dbReference>
<dbReference type="InterPro" id="IPR036962">
    <property type="entry name" value="Glyco_hydro_3_N_sf"/>
</dbReference>
<keyword evidence="6" id="KW-1185">Reference proteome</keyword>
<evidence type="ECO:0000259" key="4">
    <source>
        <dbReference type="PROSITE" id="PS51820"/>
    </source>
</evidence>
<keyword evidence="3" id="KW-0732">Signal</keyword>
<evidence type="ECO:0000256" key="3">
    <source>
        <dbReference type="SAM" id="SignalP"/>
    </source>
</evidence>
<dbReference type="InterPro" id="IPR036881">
    <property type="entry name" value="Glyco_hydro_3_C_sf"/>
</dbReference>
<proteinExistence type="inferred from homology"/>
<comment type="similarity">
    <text evidence="1">Belongs to the glycosyl hydrolase 3 family.</text>
</comment>
<dbReference type="SMART" id="SM01217">
    <property type="entry name" value="Fn3_like"/>
    <property type="match status" value="1"/>
</dbReference>
<comment type="caution">
    <text evidence="5">The sequence shown here is derived from an EMBL/GenBank/DDBJ whole genome shotgun (WGS) entry which is preliminary data.</text>
</comment>
<dbReference type="InterPro" id="IPR002772">
    <property type="entry name" value="Glyco_hydro_3_C"/>
</dbReference>
<dbReference type="PANTHER" id="PTHR42715:SF10">
    <property type="entry name" value="BETA-GLUCOSIDASE"/>
    <property type="match status" value="1"/>
</dbReference>
<dbReference type="Gene3D" id="2.60.120.260">
    <property type="entry name" value="Galactose-binding domain-like"/>
    <property type="match status" value="1"/>
</dbReference>
<dbReference type="SUPFAM" id="SSF51445">
    <property type="entry name" value="(Trans)glycosidases"/>
    <property type="match status" value="1"/>
</dbReference>
<organism evidence="5 6">
    <name type="scientific">Aeromicrobium phoceense</name>
    <dbReference type="NCBI Taxonomy" id="2754045"/>
    <lineage>
        <taxon>Bacteria</taxon>
        <taxon>Bacillati</taxon>
        <taxon>Actinomycetota</taxon>
        <taxon>Actinomycetes</taxon>
        <taxon>Propionibacteriales</taxon>
        <taxon>Nocardioidaceae</taxon>
        <taxon>Aeromicrobium</taxon>
    </lineage>
</organism>
<dbReference type="Pfam" id="PF00933">
    <property type="entry name" value="Glyco_hydro_3"/>
    <property type="match status" value="1"/>
</dbReference>
<dbReference type="PRINTS" id="PR00133">
    <property type="entry name" value="GLHYDRLASE3"/>
</dbReference>
<dbReference type="PROSITE" id="PS51820">
    <property type="entry name" value="PA14"/>
    <property type="match status" value="1"/>
</dbReference>
<dbReference type="SMART" id="SM00758">
    <property type="entry name" value="PA14"/>
    <property type="match status" value="1"/>
</dbReference>
<gene>
    <name evidence="5" type="ORF">H1W00_11580</name>
</gene>
<dbReference type="InterPro" id="IPR013783">
    <property type="entry name" value="Ig-like_fold"/>
</dbReference>
<keyword evidence="2 5" id="KW-0378">Hydrolase</keyword>
<dbReference type="Gene3D" id="3.40.50.1700">
    <property type="entry name" value="Glycoside hydrolase family 3 C-terminal domain"/>
    <property type="match status" value="1"/>
</dbReference>
<dbReference type="Gene3D" id="3.20.20.300">
    <property type="entry name" value="Glycoside hydrolase, family 3, N-terminal domain"/>
    <property type="match status" value="1"/>
</dbReference>
<evidence type="ECO:0000313" key="5">
    <source>
        <dbReference type="EMBL" id="MBA4609119.1"/>
    </source>
</evidence>
<dbReference type="Proteomes" id="UP000550354">
    <property type="component" value="Unassembled WGS sequence"/>
</dbReference>
<name>A0A838XCB9_9ACTN</name>
<dbReference type="InterPro" id="IPR050288">
    <property type="entry name" value="Cellulose_deg_GH3"/>
</dbReference>
<dbReference type="Pfam" id="PF14310">
    <property type="entry name" value="Fn3-like"/>
    <property type="match status" value="1"/>
</dbReference>
<dbReference type="Gene3D" id="2.60.40.10">
    <property type="entry name" value="Immunoglobulins"/>
    <property type="match status" value="1"/>
</dbReference>
<dbReference type="InterPro" id="IPR037524">
    <property type="entry name" value="PA14/GLEYA"/>
</dbReference>
<dbReference type="Pfam" id="PF01915">
    <property type="entry name" value="Glyco_hydro_3_C"/>
    <property type="match status" value="1"/>
</dbReference>
<dbReference type="InterPro" id="IPR017853">
    <property type="entry name" value="GH"/>
</dbReference>
<dbReference type="GO" id="GO:0005975">
    <property type="term" value="P:carbohydrate metabolic process"/>
    <property type="evidence" value="ECO:0007669"/>
    <property type="project" value="InterPro"/>
</dbReference>
<sequence length="909" mass="98022">MYHAPLKNTLSRLSIGLVATALLASGATAAVTAEAAGNTASAALPNAGPIDARWADSRSAERRARALLRRMTLDEKIDMLHGEVNFYYGFYNAPIERLGIPALTMADGPAGVRIANPDVNDQQATELPSPLALAATWNAGLAQEYGERAGDEAHRTGHNVLLAPALDIARVSQAGRAFEAFGEDPLISGRIGGAVIRGIQENPVLADLKHYNVYTQEQNRLIGGNAVVDERTLQEIYTRPFDIAIQEGDPATAMCAFNKVNGTYACENDYLLNEILKVQLEFEGWVMSDYGATHSTVASILNGMDQEMPGDFGGDDCFFCAPLAEAVDAGDVPVSRINDAVMRILKPMFALGLFDEPATVRPLPEEENGDFAREVSEQATVLLKNRRGTLPLDDDLDSIAVIGADADHAVQGGGSSQVLPTYTVSPLEGITERADGATVTHAPGNEPVTSTALLPGPDPIPSEFLRSALDDEPGVRVEYFDNPGRTGTPELDRTEPYAGIFGGFYLFEGFNAASPHFPRQSNENTSGIRWTGTLTAPVTGTYELTVTTNGATTLYLDDAPVITTETAPEPTDPGVHTYEVDLVEGQEYDLRAEFSIGASASTDFGSAFKLGWVPPDEVVEPSIAEAAEVAADADVAVVFARDYASEGGDRPNLDLPNAQDDLIREVAAANRRTIVVLTASAAVQTSDWEDDVRAVLHNWYGGQEQGSAIARILFGDVNPSGKLPLTIPVDEESTPVSDEDQYPGDGLDQQFSEGIFVGYRGYEERGIEPSYPFGHGLSYTKFDYRRLVLSSNTRGRGSARATKSVKVSVDVRNVGRRRGSETVQVYVGNLPTRRVDTAEKALAGWAKVDLRPGQRRRVTVNLDPQSFSYWDTARDRWRTPDGRVPIYVGSSSDDLRLAGSVRISGGRNR</sequence>
<dbReference type="InterPro" id="IPR026891">
    <property type="entry name" value="Fn3-like"/>
</dbReference>
<feature type="domain" description="PA14" evidence="4">
    <location>
        <begin position="470"/>
        <end position="627"/>
    </location>
</feature>
<evidence type="ECO:0000256" key="1">
    <source>
        <dbReference type="ARBA" id="ARBA00005336"/>
    </source>
</evidence>
<accession>A0A838XCB9</accession>